<evidence type="ECO:0000256" key="3">
    <source>
        <dbReference type="ARBA" id="ARBA00023125"/>
    </source>
</evidence>
<dbReference type="InterPro" id="IPR038488">
    <property type="entry name" value="Integrase_DNA-bd_sf"/>
</dbReference>
<dbReference type="PANTHER" id="PTHR30629:SF2">
    <property type="entry name" value="PROPHAGE INTEGRASE INTS-RELATED"/>
    <property type="match status" value="1"/>
</dbReference>
<dbReference type="Gene3D" id="1.10.150.130">
    <property type="match status" value="1"/>
</dbReference>
<evidence type="ECO:0000259" key="5">
    <source>
        <dbReference type="PROSITE" id="PS51898"/>
    </source>
</evidence>
<evidence type="ECO:0000313" key="7">
    <source>
        <dbReference type="Proteomes" id="UP000077875"/>
    </source>
</evidence>
<dbReference type="Pfam" id="PF13356">
    <property type="entry name" value="Arm-DNA-bind_3"/>
    <property type="match status" value="1"/>
</dbReference>
<dbReference type="AlphaFoldDB" id="A0A172YC64"/>
<dbReference type="RefSeq" id="WP_064121782.1">
    <property type="nucleotide sequence ID" value="NZ_CP015243.1"/>
</dbReference>
<name>A0A172YC64_9GAMM</name>
<keyword evidence="7" id="KW-1185">Reference proteome</keyword>
<gene>
    <name evidence="6" type="ORF">A5892_04480</name>
</gene>
<protein>
    <recommendedName>
        <fullName evidence="5">Tyr recombinase domain-containing protein</fullName>
    </recommendedName>
</protein>
<dbReference type="Gene3D" id="3.30.160.390">
    <property type="entry name" value="Integrase, DNA-binding domain"/>
    <property type="match status" value="1"/>
</dbReference>
<keyword evidence="4" id="KW-0233">DNA recombination</keyword>
<dbReference type="InterPro" id="IPR025166">
    <property type="entry name" value="Integrase_DNA_bind_dom"/>
</dbReference>
<dbReference type="EMBL" id="CP015243">
    <property type="protein sequence ID" value="ANF56814.1"/>
    <property type="molecule type" value="Genomic_DNA"/>
</dbReference>
<dbReference type="KEGG" id="haa:A5892_04480"/>
<accession>A0A172YC64</accession>
<dbReference type="InterPro" id="IPR011010">
    <property type="entry name" value="DNA_brk_join_enz"/>
</dbReference>
<dbReference type="InterPro" id="IPR053876">
    <property type="entry name" value="Phage_int_M"/>
</dbReference>
<dbReference type="Gene3D" id="1.10.443.10">
    <property type="entry name" value="Intergrase catalytic core"/>
    <property type="match status" value="1"/>
</dbReference>
<dbReference type="CDD" id="cd00801">
    <property type="entry name" value="INT_P4_C"/>
    <property type="match status" value="1"/>
</dbReference>
<dbReference type="GO" id="GO:0015074">
    <property type="term" value="P:DNA integration"/>
    <property type="evidence" value="ECO:0007669"/>
    <property type="project" value="UniProtKB-KW"/>
</dbReference>
<proteinExistence type="inferred from homology"/>
<evidence type="ECO:0000256" key="4">
    <source>
        <dbReference type="ARBA" id="ARBA00023172"/>
    </source>
</evidence>
<dbReference type="PANTHER" id="PTHR30629">
    <property type="entry name" value="PROPHAGE INTEGRASE"/>
    <property type="match status" value="1"/>
</dbReference>
<evidence type="ECO:0000313" key="6">
    <source>
        <dbReference type="EMBL" id="ANF56814.1"/>
    </source>
</evidence>
<dbReference type="Proteomes" id="UP000077875">
    <property type="component" value="Chromosome"/>
</dbReference>
<evidence type="ECO:0000256" key="1">
    <source>
        <dbReference type="ARBA" id="ARBA00008857"/>
    </source>
</evidence>
<reference evidence="6 7" key="1">
    <citation type="submission" date="2016-04" db="EMBL/GenBank/DDBJ databases">
        <title>Complete Genome Sequence of Halotalea alkalilenta IHB B 13600.</title>
        <authorList>
            <person name="Swarnkar M.K."/>
            <person name="Sharma A."/>
            <person name="Kaushal K."/>
            <person name="Soni R."/>
            <person name="Rana S."/>
            <person name="Singh A.K."/>
            <person name="Gulati A."/>
        </authorList>
    </citation>
    <scope>NUCLEOTIDE SEQUENCE [LARGE SCALE GENOMIC DNA]</scope>
    <source>
        <strain evidence="6 7">IHB B 13600</strain>
    </source>
</reference>
<dbReference type="Pfam" id="PF22022">
    <property type="entry name" value="Phage_int_M"/>
    <property type="match status" value="1"/>
</dbReference>
<dbReference type="InterPro" id="IPR050808">
    <property type="entry name" value="Phage_Integrase"/>
</dbReference>
<comment type="similarity">
    <text evidence="1">Belongs to the 'phage' integrase family.</text>
</comment>
<keyword evidence="3" id="KW-0238">DNA-binding</keyword>
<dbReference type="GO" id="GO:0003677">
    <property type="term" value="F:DNA binding"/>
    <property type="evidence" value="ECO:0007669"/>
    <property type="project" value="UniProtKB-KW"/>
</dbReference>
<dbReference type="STRING" id="376489.A5892_04480"/>
<dbReference type="InterPro" id="IPR010998">
    <property type="entry name" value="Integrase_recombinase_N"/>
</dbReference>
<dbReference type="PROSITE" id="PS51898">
    <property type="entry name" value="TYR_RECOMBINASE"/>
    <property type="match status" value="1"/>
</dbReference>
<dbReference type="GO" id="GO:0006310">
    <property type="term" value="P:DNA recombination"/>
    <property type="evidence" value="ECO:0007669"/>
    <property type="project" value="UniProtKB-KW"/>
</dbReference>
<organism evidence="6 7">
    <name type="scientific">Halotalea alkalilenta</name>
    <dbReference type="NCBI Taxonomy" id="376489"/>
    <lineage>
        <taxon>Bacteria</taxon>
        <taxon>Pseudomonadati</taxon>
        <taxon>Pseudomonadota</taxon>
        <taxon>Gammaproteobacteria</taxon>
        <taxon>Oceanospirillales</taxon>
        <taxon>Halomonadaceae</taxon>
        <taxon>Halotalea</taxon>
    </lineage>
</organism>
<dbReference type="Pfam" id="PF00589">
    <property type="entry name" value="Phage_integrase"/>
    <property type="match status" value="1"/>
</dbReference>
<dbReference type="InterPro" id="IPR013762">
    <property type="entry name" value="Integrase-like_cat_sf"/>
</dbReference>
<feature type="domain" description="Tyr recombinase" evidence="5">
    <location>
        <begin position="211"/>
        <end position="387"/>
    </location>
</feature>
<dbReference type="InterPro" id="IPR002104">
    <property type="entry name" value="Integrase_catalytic"/>
</dbReference>
<sequence>MKRSEIKARPLAEKTVAALEPEEKAYRERDGGGLYLYVRPDGGKSWELRYRKPDGKYSWLGLGAYPEVKPKEARQKAQEARDLIAQGTTPRQHQKQQEALANAARSETVEALMLEWQKMKANALAPSTLNKLWLSITKHVLPTMGRMPITRIQPAYMLEFFRGLEAQGIHETSAKIRRALVEAFDLAAFAGRVQANPVRGAERFVESPKNTNYAHVSLRELPALIRSIDQYPRSAHVRAAMLLLALNGCRPTELRESRWEEFDLDRGIWLIPAERMKKRRPHTVPLAPISVELLREQMGRTSAYGYVFPNRNDPRKPMSNMAINKGLAYLGYAGRQTGHGFRHVLSTALHERGYPEAHIEAQLAHQKGGVAGVYNKAAYLEQRRAMMNAWADEIASMIEGKSNVVPIKAKV</sequence>
<dbReference type="SUPFAM" id="SSF56349">
    <property type="entry name" value="DNA breaking-rejoining enzymes"/>
    <property type="match status" value="1"/>
</dbReference>
<evidence type="ECO:0000256" key="2">
    <source>
        <dbReference type="ARBA" id="ARBA00022908"/>
    </source>
</evidence>
<keyword evidence="2" id="KW-0229">DNA integration</keyword>